<proteinExistence type="predicted"/>
<keyword evidence="9" id="KW-1185">Reference proteome</keyword>
<dbReference type="GO" id="GO:0004016">
    <property type="term" value="F:adenylate cyclase activity"/>
    <property type="evidence" value="ECO:0007669"/>
    <property type="project" value="TreeGrafter"/>
</dbReference>
<keyword evidence="5" id="KW-0472">Membrane</keyword>
<evidence type="ECO:0000313" key="8">
    <source>
        <dbReference type="EMBL" id="CAL1543035.1"/>
    </source>
</evidence>
<sequence length="61" mass="7004">ESFPNVTIFFSDIVGFTSICGRCSPQEVLNFLNDLYTRFDVVLNSYNVYKVIIVTMDVLVF</sequence>
<dbReference type="GO" id="GO:0007168">
    <property type="term" value="P:receptor guanylyl cyclase signaling pathway"/>
    <property type="evidence" value="ECO:0007669"/>
    <property type="project" value="TreeGrafter"/>
</dbReference>
<keyword evidence="4" id="KW-1133">Transmembrane helix</keyword>
<dbReference type="InterPro" id="IPR001054">
    <property type="entry name" value="A/G_cyclase"/>
</dbReference>
<comment type="subcellular location">
    <subcellularLocation>
        <location evidence="1">Membrane</location>
    </subcellularLocation>
</comment>
<dbReference type="GO" id="GO:0005886">
    <property type="term" value="C:plasma membrane"/>
    <property type="evidence" value="ECO:0007669"/>
    <property type="project" value="TreeGrafter"/>
</dbReference>
<evidence type="ECO:0000256" key="3">
    <source>
        <dbReference type="ARBA" id="ARBA00022741"/>
    </source>
</evidence>
<dbReference type="GO" id="GO:0035556">
    <property type="term" value="P:intracellular signal transduction"/>
    <property type="evidence" value="ECO:0007669"/>
    <property type="project" value="InterPro"/>
</dbReference>
<keyword evidence="3" id="KW-0547">Nucleotide-binding</keyword>
<evidence type="ECO:0000313" key="9">
    <source>
        <dbReference type="Proteomes" id="UP001497497"/>
    </source>
</evidence>
<evidence type="ECO:0000256" key="4">
    <source>
        <dbReference type="ARBA" id="ARBA00022989"/>
    </source>
</evidence>
<dbReference type="AlphaFoldDB" id="A0AAV2IBL0"/>
<evidence type="ECO:0000256" key="2">
    <source>
        <dbReference type="ARBA" id="ARBA00022692"/>
    </source>
</evidence>
<feature type="non-terminal residue" evidence="8">
    <location>
        <position position="1"/>
    </location>
</feature>
<dbReference type="Gene3D" id="3.30.70.1230">
    <property type="entry name" value="Nucleotide cyclase"/>
    <property type="match status" value="1"/>
</dbReference>
<dbReference type="Proteomes" id="UP001497497">
    <property type="component" value="Unassembled WGS sequence"/>
</dbReference>
<comment type="caution">
    <text evidence="8">The sequence shown here is derived from an EMBL/GenBank/DDBJ whole genome shotgun (WGS) entry which is preliminary data.</text>
</comment>
<evidence type="ECO:0000256" key="6">
    <source>
        <dbReference type="ARBA" id="ARBA00023239"/>
    </source>
</evidence>
<keyword evidence="2" id="KW-0812">Transmembrane</keyword>
<feature type="non-terminal residue" evidence="8">
    <location>
        <position position="61"/>
    </location>
</feature>
<dbReference type="GO" id="GO:0000166">
    <property type="term" value="F:nucleotide binding"/>
    <property type="evidence" value="ECO:0007669"/>
    <property type="project" value="UniProtKB-KW"/>
</dbReference>
<dbReference type="SUPFAM" id="SSF55073">
    <property type="entry name" value="Nucleotide cyclase"/>
    <property type="match status" value="1"/>
</dbReference>
<dbReference type="EMBL" id="CAXITT010000521">
    <property type="protein sequence ID" value="CAL1543035.1"/>
    <property type="molecule type" value="Genomic_DNA"/>
</dbReference>
<keyword evidence="6" id="KW-0456">Lyase</keyword>
<evidence type="ECO:0000259" key="7">
    <source>
        <dbReference type="PROSITE" id="PS50125"/>
    </source>
</evidence>
<dbReference type="InterPro" id="IPR050401">
    <property type="entry name" value="Cyclic_nucleotide_synthase"/>
</dbReference>
<dbReference type="GO" id="GO:0004383">
    <property type="term" value="F:guanylate cyclase activity"/>
    <property type="evidence" value="ECO:0007669"/>
    <property type="project" value="TreeGrafter"/>
</dbReference>
<dbReference type="PANTHER" id="PTHR11920:SF335">
    <property type="entry name" value="GUANYLATE CYCLASE"/>
    <property type="match status" value="1"/>
</dbReference>
<reference evidence="8 9" key="1">
    <citation type="submission" date="2024-04" db="EMBL/GenBank/DDBJ databases">
        <authorList>
            <consortium name="Genoscope - CEA"/>
            <person name="William W."/>
        </authorList>
    </citation>
    <scope>NUCLEOTIDE SEQUENCE [LARGE SCALE GENOMIC DNA]</scope>
</reference>
<evidence type="ECO:0000256" key="1">
    <source>
        <dbReference type="ARBA" id="ARBA00004370"/>
    </source>
</evidence>
<dbReference type="InterPro" id="IPR029787">
    <property type="entry name" value="Nucleotide_cyclase"/>
</dbReference>
<accession>A0AAV2IBL0</accession>
<organism evidence="8 9">
    <name type="scientific">Lymnaea stagnalis</name>
    <name type="common">Great pond snail</name>
    <name type="synonym">Helix stagnalis</name>
    <dbReference type="NCBI Taxonomy" id="6523"/>
    <lineage>
        <taxon>Eukaryota</taxon>
        <taxon>Metazoa</taxon>
        <taxon>Spiralia</taxon>
        <taxon>Lophotrochozoa</taxon>
        <taxon>Mollusca</taxon>
        <taxon>Gastropoda</taxon>
        <taxon>Heterobranchia</taxon>
        <taxon>Euthyneura</taxon>
        <taxon>Panpulmonata</taxon>
        <taxon>Hygrophila</taxon>
        <taxon>Lymnaeoidea</taxon>
        <taxon>Lymnaeidae</taxon>
        <taxon>Lymnaea</taxon>
    </lineage>
</organism>
<feature type="domain" description="Guanylate cyclase" evidence="7">
    <location>
        <begin position="7"/>
        <end position="61"/>
    </location>
</feature>
<dbReference type="GO" id="GO:0001653">
    <property type="term" value="F:peptide receptor activity"/>
    <property type="evidence" value="ECO:0007669"/>
    <property type="project" value="TreeGrafter"/>
</dbReference>
<dbReference type="Pfam" id="PF00211">
    <property type="entry name" value="Guanylate_cyc"/>
    <property type="match status" value="1"/>
</dbReference>
<evidence type="ECO:0000256" key="5">
    <source>
        <dbReference type="ARBA" id="ARBA00023136"/>
    </source>
</evidence>
<protein>
    <recommendedName>
        <fullName evidence="7">Guanylate cyclase domain-containing protein</fullName>
    </recommendedName>
</protein>
<dbReference type="PANTHER" id="PTHR11920">
    <property type="entry name" value="GUANYLYL CYCLASE"/>
    <property type="match status" value="1"/>
</dbReference>
<dbReference type="PROSITE" id="PS50125">
    <property type="entry name" value="GUANYLATE_CYCLASE_2"/>
    <property type="match status" value="1"/>
</dbReference>
<gene>
    <name evidence="8" type="ORF">GSLYS_00016569001</name>
</gene>
<name>A0AAV2IBL0_LYMST</name>